<gene>
    <name evidence="2" type="ORF">PGLA2088_LOCUS36661</name>
</gene>
<feature type="region of interest" description="Disordered" evidence="1">
    <location>
        <begin position="100"/>
        <end position="126"/>
    </location>
</feature>
<sequence>MSHVELTMCAQRMRSKRQQQQQIMRPHLEGLDGFAEHVRSAVCSPLSNQGSSLKKNNKVLRMAPKKKMQFLGTGIGLFKTQTEPSLGENVSCYPVELHQGLDALSPPPKKNNSNNNNNNRVAPRFDLKATARALARHRREP</sequence>
<evidence type="ECO:0000313" key="3">
    <source>
        <dbReference type="Proteomes" id="UP000626109"/>
    </source>
</evidence>
<dbReference type="AlphaFoldDB" id="A0A813KN89"/>
<evidence type="ECO:0000256" key="1">
    <source>
        <dbReference type="SAM" id="MobiDB-lite"/>
    </source>
</evidence>
<name>A0A813KN89_POLGL</name>
<organism evidence="2 3">
    <name type="scientific">Polarella glacialis</name>
    <name type="common">Dinoflagellate</name>
    <dbReference type="NCBI Taxonomy" id="89957"/>
    <lineage>
        <taxon>Eukaryota</taxon>
        <taxon>Sar</taxon>
        <taxon>Alveolata</taxon>
        <taxon>Dinophyceae</taxon>
        <taxon>Suessiales</taxon>
        <taxon>Suessiaceae</taxon>
        <taxon>Polarella</taxon>
    </lineage>
</organism>
<reference evidence="2" key="1">
    <citation type="submission" date="2021-02" db="EMBL/GenBank/DDBJ databases">
        <authorList>
            <person name="Dougan E. K."/>
            <person name="Rhodes N."/>
            <person name="Thang M."/>
            <person name="Chan C."/>
        </authorList>
    </citation>
    <scope>NUCLEOTIDE SEQUENCE</scope>
</reference>
<dbReference type="EMBL" id="CAJNNW010032214">
    <property type="protein sequence ID" value="CAE8711774.1"/>
    <property type="molecule type" value="Genomic_DNA"/>
</dbReference>
<evidence type="ECO:0000313" key="2">
    <source>
        <dbReference type="EMBL" id="CAE8711774.1"/>
    </source>
</evidence>
<comment type="caution">
    <text evidence="2">The sequence shown here is derived from an EMBL/GenBank/DDBJ whole genome shotgun (WGS) entry which is preliminary data.</text>
</comment>
<dbReference type="Proteomes" id="UP000626109">
    <property type="component" value="Unassembled WGS sequence"/>
</dbReference>
<feature type="compositionally biased region" description="Low complexity" evidence="1">
    <location>
        <begin position="110"/>
        <end position="119"/>
    </location>
</feature>
<protein>
    <submittedName>
        <fullName evidence="2">Uncharacterized protein</fullName>
    </submittedName>
</protein>
<proteinExistence type="predicted"/>
<accession>A0A813KN89</accession>